<keyword evidence="5" id="KW-0547">Nucleotide-binding</keyword>
<dbReference type="InterPro" id="IPR011527">
    <property type="entry name" value="ABC1_TM_dom"/>
</dbReference>
<dbReference type="InterPro" id="IPR017871">
    <property type="entry name" value="ABC_transporter-like_CS"/>
</dbReference>
<keyword evidence="6 12" id="KW-0067">ATP-binding</keyword>
<dbReference type="SUPFAM" id="SSF90123">
    <property type="entry name" value="ABC transporter transmembrane region"/>
    <property type="match status" value="1"/>
</dbReference>
<evidence type="ECO:0000256" key="6">
    <source>
        <dbReference type="ARBA" id="ARBA00022840"/>
    </source>
</evidence>
<evidence type="ECO:0000313" key="12">
    <source>
        <dbReference type="EMBL" id="MFD1566342.1"/>
    </source>
</evidence>
<feature type="domain" description="ABC transporter" evidence="10">
    <location>
        <begin position="382"/>
        <end position="621"/>
    </location>
</feature>
<dbReference type="PROSITE" id="PS00211">
    <property type="entry name" value="ABC_TRANSPORTER_1"/>
    <property type="match status" value="1"/>
</dbReference>
<evidence type="ECO:0000259" key="10">
    <source>
        <dbReference type="PROSITE" id="PS50893"/>
    </source>
</evidence>
<feature type="transmembrane region" description="Helical" evidence="9">
    <location>
        <begin position="279"/>
        <end position="299"/>
    </location>
</feature>
<organism evidence="12 13">
    <name type="scientific">Halolamina litorea</name>
    <dbReference type="NCBI Taxonomy" id="1515593"/>
    <lineage>
        <taxon>Archaea</taxon>
        <taxon>Methanobacteriati</taxon>
        <taxon>Methanobacteriota</taxon>
        <taxon>Stenosarchaea group</taxon>
        <taxon>Halobacteria</taxon>
        <taxon>Halobacteriales</taxon>
        <taxon>Haloferacaceae</taxon>
    </lineage>
</organism>
<protein>
    <submittedName>
        <fullName evidence="12">ABC transporter ATP-binding protein</fullName>
    </submittedName>
</protein>
<sequence>MPPDDDDEFAELRAEEGNAILRLFREYGRERFPTFAGGAVAAVVQMLMELVPSLLLAVAIDSLFFDTTAFSLFLVPESWIPAEPGPQFLLAGTLIAAAYAVGAGSSWVNNYLWNSFSQHFQHSVRVDTYDALQRQGVEFFDNRQTGEVMSILNNDVNQLEGFLTTNLKSFITILVRVGGMGVVMLIINWRLALIPVAAIPILGYLSYWFVEAIHPKYQEVRSAVGKLNSRLENNIGGIETLKSFTTERFETGRVRDSSRDYLDSQWDAITTRIKFFPSLQVTTAAAYVVVFFVGGWWVVTGSPPHPFFSGGDPNAALSAGTLVLFLNYSRRFVYPMRQMGQIINGYQYAEAAGERIVGLLDSESRVSADADGIELDEVDGDVVFDDVDFAYRDEAGEAEETVLRGISFEADAGDYVGLVGPTGAGKSTTMKLLLRFYDPDSGTISLDGHDVADVDLRSLREHVGYVSQEPYLFYGTVAENIAYGVPDYDEDELREAAETAGAHEFVADLEDGYDTMVGERGVKLSGGQRQRIALARTVLRDPDVLVLDEATSHVDNETEAVIQNSLDALTEDRTVFAIAHRLSTVRSADHILVMDDGEIVERGSHESLIDEEGLYANLWRVQVGEMEALPRDFVQRSLEAE</sequence>
<evidence type="ECO:0000313" key="13">
    <source>
        <dbReference type="Proteomes" id="UP001597139"/>
    </source>
</evidence>
<dbReference type="PROSITE" id="PS50929">
    <property type="entry name" value="ABC_TM1F"/>
    <property type="match status" value="1"/>
</dbReference>
<keyword evidence="2" id="KW-0813">Transport</keyword>
<feature type="transmembrane region" description="Helical" evidence="9">
    <location>
        <begin position="311"/>
        <end position="329"/>
    </location>
</feature>
<keyword evidence="3" id="KW-1003">Cell membrane</keyword>
<name>A0ABD6BP45_9EURY</name>
<comment type="subcellular location">
    <subcellularLocation>
        <location evidence="1">Cell membrane</location>
        <topology evidence="1">Multi-pass membrane protein</topology>
    </subcellularLocation>
</comment>
<dbReference type="FunFam" id="3.40.50.300:FF:000221">
    <property type="entry name" value="Multidrug ABC transporter ATP-binding protein"/>
    <property type="match status" value="1"/>
</dbReference>
<dbReference type="Proteomes" id="UP001597139">
    <property type="component" value="Unassembled WGS sequence"/>
</dbReference>
<dbReference type="AlphaFoldDB" id="A0ABD6BP45"/>
<feature type="transmembrane region" description="Helical" evidence="9">
    <location>
        <begin position="88"/>
        <end position="108"/>
    </location>
</feature>
<dbReference type="SUPFAM" id="SSF52540">
    <property type="entry name" value="P-loop containing nucleoside triphosphate hydrolases"/>
    <property type="match status" value="1"/>
</dbReference>
<dbReference type="RefSeq" id="WP_267645621.1">
    <property type="nucleotide sequence ID" value="NZ_JANHGR010000001.1"/>
</dbReference>
<dbReference type="Pfam" id="PF00664">
    <property type="entry name" value="ABC_membrane"/>
    <property type="match status" value="1"/>
</dbReference>
<keyword evidence="7 9" id="KW-1133">Transmembrane helix</keyword>
<dbReference type="Gene3D" id="3.40.50.300">
    <property type="entry name" value="P-loop containing nucleotide triphosphate hydrolases"/>
    <property type="match status" value="1"/>
</dbReference>
<dbReference type="SMART" id="SM00382">
    <property type="entry name" value="AAA"/>
    <property type="match status" value="1"/>
</dbReference>
<evidence type="ECO:0000256" key="4">
    <source>
        <dbReference type="ARBA" id="ARBA00022692"/>
    </source>
</evidence>
<evidence type="ECO:0000256" key="3">
    <source>
        <dbReference type="ARBA" id="ARBA00022475"/>
    </source>
</evidence>
<dbReference type="GO" id="GO:0005524">
    <property type="term" value="F:ATP binding"/>
    <property type="evidence" value="ECO:0007669"/>
    <property type="project" value="UniProtKB-KW"/>
</dbReference>
<dbReference type="Gene3D" id="1.20.1560.10">
    <property type="entry name" value="ABC transporter type 1, transmembrane domain"/>
    <property type="match status" value="2"/>
</dbReference>
<dbReference type="PANTHER" id="PTHR43394:SF1">
    <property type="entry name" value="ATP-BINDING CASSETTE SUB-FAMILY B MEMBER 10, MITOCHONDRIAL"/>
    <property type="match status" value="1"/>
</dbReference>
<evidence type="ECO:0000256" key="5">
    <source>
        <dbReference type="ARBA" id="ARBA00022741"/>
    </source>
</evidence>
<evidence type="ECO:0000256" key="8">
    <source>
        <dbReference type="ARBA" id="ARBA00023136"/>
    </source>
</evidence>
<dbReference type="CDD" id="cd18565">
    <property type="entry name" value="ABC_6TM_exporter_like"/>
    <property type="match status" value="1"/>
</dbReference>
<accession>A0ABD6BP45</accession>
<proteinExistence type="predicted"/>
<dbReference type="EMBL" id="JBHUCZ010000001">
    <property type="protein sequence ID" value="MFD1566342.1"/>
    <property type="molecule type" value="Genomic_DNA"/>
</dbReference>
<dbReference type="GO" id="GO:0005886">
    <property type="term" value="C:plasma membrane"/>
    <property type="evidence" value="ECO:0007669"/>
    <property type="project" value="UniProtKB-SubCell"/>
</dbReference>
<dbReference type="Pfam" id="PF00005">
    <property type="entry name" value="ABC_tran"/>
    <property type="match status" value="1"/>
</dbReference>
<keyword evidence="4 9" id="KW-0812">Transmembrane</keyword>
<feature type="transmembrane region" description="Helical" evidence="9">
    <location>
        <begin position="54"/>
        <end position="76"/>
    </location>
</feature>
<evidence type="ECO:0000256" key="9">
    <source>
        <dbReference type="SAM" id="Phobius"/>
    </source>
</evidence>
<keyword evidence="13" id="KW-1185">Reference proteome</keyword>
<feature type="transmembrane region" description="Helical" evidence="9">
    <location>
        <begin position="189"/>
        <end position="210"/>
    </location>
</feature>
<dbReference type="PROSITE" id="PS50893">
    <property type="entry name" value="ABC_TRANSPORTER_2"/>
    <property type="match status" value="1"/>
</dbReference>
<evidence type="ECO:0000256" key="1">
    <source>
        <dbReference type="ARBA" id="ARBA00004651"/>
    </source>
</evidence>
<evidence type="ECO:0000256" key="7">
    <source>
        <dbReference type="ARBA" id="ARBA00022989"/>
    </source>
</evidence>
<gene>
    <name evidence="12" type="ORF">ACFSAU_02460</name>
</gene>
<feature type="domain" description="ABC transmembrane type-1" evidence="11">
    <location>
        <begin position="36"/>
        <end position="347"/>
    </location>
</feature>
<reference evidence="12 13" key="1">
    <citation type="journal article" date="2019" name="Int. J. Syst. Evol. Microbiol.">
        <title>The Global Catalogue of Microorganisms (GCM) 10K type strain sequencing project: providing services to taxonomists for standard genome sequencing and annotation.</title>
        <authorList>
            <consortium name="The Broad Institute Genomics Platform"/>
            <consortium name="The Broad Institute Genome Sequencing Center for Infectious Disease"/>
            <person name="Wu L."/>
            <person name="Ma J."/>
        </authorList>
    </citation>
    <scope>NUCLEOTIDE SEQUENCE [LARGE SCALE GENOMIC DNA]</scope>
    <source>
        <strain evidence="12 13">CGMCC 1.12859</strain>
    </source>
</reference>
<evidence type="ECO:0000256" key="2">
    <source>
        <dbReference type="ARBA" id="ARBA00022448"/>
    </source>
</evidence>
<keyword evidence="8 9" id="KW-0472">Membrane</keyword>
<dbReference type="PANTHER" id="PTHR43394">
    <property type="entry name" value="ATP-DEPENDENT PERMEASE MDL1, MITOCHONDRIAL"/>
    <property type="match status" value="1"/>
</dbReference>
<dbReference type="InterPro" id="IPR003439">
    <property type="entry name" value="ABC_transporter-like_ATP-bd"/>
</dbReference>
<dbReference type="InterPro" id="IPR039421">
    <property type="entry name" value="Type_1_exporter"/>
</dbReference>
<dbReference type="InterPro" id="IPR027417">
    <property type="entry name" value="P-loop_NTPase"/>
</dbReference>
<comment type="caution">
    <text evidence="12">The sequence shown here is derived from an EMBL/GenBank/DDBJ whole genome shotgun (WGS) entry which is preliminary data.</text>
</comment>
<evidence type="ECO:0000259" key="11">
    <source>
        <dbReference type="PROSITE" id="PS50929"/>
    </source>
</evidence>
<dbReference type="InterPro" id="IPR036640">
    <property type="entry name" value="ABC1_TM_sf"/>
</dbReference>
<dbReference type="InterPro" id="IPR003593">
    <property type="entry name" value="AAA+_ATPase"/>
</dbReference>
<dbReference type="GO" id="GO:0055085">
    <property type="term" value="P:transmembrane transport"/>
    <property type="evidence" value="ECO:0007669"/>
    <property type="project" value="UniProtKB-ARBA"/>
</dbReference>